<gene>
    <name evidence="1" type="ORF">GCM10023203_31520</name>
</gene>
<dbReference type="RefSeq" id="WP_274232312.1">
    <property type="nucleotide sequence ID" value="NZ_BAABHQ010000008.1"/>
</dbReference>
<protein>
    <submittedName>
        <fullName evidence="1">Uncharacterized protein</fullName>
    </submittedName>
</protein>
<organism evidence="1 2">
    <name type="scientific">Actinomycetospora straminea</name>
    <dbReference type="NCBI Taxonomy" id="663607"/>
    <lineage>
        <taxon>Bacteria</taxon>
        <taxon>Bacillati</taxon>
        <taxon>Actinomycetota</taxon>
        <taxon>Actinomycetes</taxon>
        <taxon>Pseudonocardiales</taxon>
        <taxon>Pseudonocardiaceae</taxon>
        <taxon>Actinomycetospora</taxon>
    </lineage>
</organism>
<comment type="caution">
    <text evidence="1">The sequence shown here is derived from an EMBL/GenBank/DDBJ whole genome shotgun (WGS) entry which is preliminary data.</text>
</comment>
<keyword evidence="2" id="KW-1185">Reference proteome</keyword>
<proteinExistence type="predicted"/>
<evidence type="ECO:0000313" key="1">
    <source>
        <dbReference type="EMBL" id="GAA4878692.1"/>
    </source>
</evidence>
<dbReference type="EMBL" id="BAABHQ010000008">
    <property type="protein sequence ID" value="GAA4878692.1"/>
    <property type="molecule type" value="Genomic_DNA"/>
</dbReference>
<evidence type="ECO:0000313" key="2">
    <source>
        <dbReference type="Proteomes" id="UP001500457"/>
    </source>
</evidence>
<accession>A0ABP9EHT2</accession>
<dbReference type="Proteomes" id="UP001500457">
    <property type="component" value="Unassembled WGS sequence"/>
</dbReference>
<sequence length="344" mass="35851">MTNDLFIKVNAADDGARPLPPDTATWTSPSIWLTNQRGDGIPSAVVGQVNVVNVQVDSISPDPKTNVKVQVWVCDYTAGGVGPDSVLISGSAGGSTGKIGTTMTAVAAGAPGIARVEWTPDTADLINTGDPNSGHVCAGANVFVQGAAPEGSLKSSGFVDVVNNQHHAQRNLTVIRIGGLVNFTMGVVNPGLELARFHLQAAPVDPELVMGPLERETLLTAHFVDLLGAEEPVRVPLECMTEPLERTRLAGGGELILLGMPEPVPLRPATAPLDAQLVTAEGSDQHLTVEVEPGDRLPVTLRARLGDGDVGDVHGVELTQIDDNGNILGGARVLLVNTPNWVCP</sequence>
<reference evidence="2" key="1">
    <citation type="journal article" date="2019" name="Int. J. Syst. Evol. Microbiol.">
        <title>The Global Catalogue of Microorganisms (GCM) 10K type strain sequencing project: providing services to taxonomists for standard genome sequencing and annotation.</title>
        <authorList>
            <consortium name="The Broad Institute Genomics Platform"/>
            <consortium name="The Broad Institute Genome Sequencing Center for Infectious Disease"/>
            <person name="Wu L."/>
            <person name="Ma J."/>
        </authorList>
    </citation>
    <scope>NUCLEOTIDE SEQUENCE [LARGE SCALE GENOMIC DNA]</scope>
    <source>
        <strain evidence="2">JCM 17983</strain>
    </source>
</reference>
<name>A0ABP9EHT2_9PSEU</name>